<evidence type="ECO:0000256" key="1">
    <source>
        <dbReference type="ARBA" id="ARBA00023015"/>
    </source>
</evidence>
<dbReference type="Proteomes" id="UP000183190">
    <property type="component" value="Unassembled WGS sequence"/>
</dbReference>
<organism evidence="5 6">
    <name type="scientific">Ruminococcus flavefaciens</name>
    <dbReference type="NCBI Taxonomy" id="1265"/>
    <lineage>
        <taxon>Bacteria</taxon>
        <taxon>Bacillati</taxon>
        <taxon>Bacillota</taxon>
        <taxon>Clostridia</taxon>
        <taxon>Eubacteriales</taxon>
        <taxon>Oscillospiraceae</taxon>
        <taxon>Ruminococcus</taxon>
    </lineage>
</organism>
<dbReference type="RefSeq" id="WP_074718754.1">
    <property type="nucleotide sequence ID" value="NZ_FNWV01000015.1"/>
</dbReference>
<evidence type="ECO:0000256" key="3">
    <source>
        <dbReference type="ARBA" id="ARBA00023163"/>
    </source>
</evidence>
<evidence type="ECO:0000259" key="4">
    <source>
        <dbReference type="PROSITE" id="PS50949"/>
    </source>
</evidence>
<evidence type="ECO:0000313" key="6">
    <source>
        <dbReference type="Proteomes" id="UP000183190"/>
    </source>
</evidence>
<dbReference type="PANTHER" id="PTHR38445">
    <property type="entry name" value="HTH-TYPE TRANSCRIPTIONAL REPRESSOR YTRA"/>
    <property type="match status" value="1"/>
</dbReference>
<sequence>MKIVIKNKSELPIYEQIEQQIKAQILEGSVTEDEQLPSIRQLARDLKISVITTTRVYNDLAEEGFIISVTGKGYFVAPRNNELLRERMLCEMEEGFEKAVLNGRNAGLSDDDIIAALKKFMEE</sequence>
<dbReference type="SUPFAM" id="SSF46785">
    <property type="entry name" value="Winged helix' DNA-binding domain"/>
    <property type="match status" value="1"/>
</dbReference>
<dbReference type="GO" id="GO:0003677">
    <property type="term" value="F:DNA binding"/>
    <property type="evidence" value="ECO:0007669"/>
    <property type="project" value="UniProtKB-KW"/>
</dbReference>
<accession>A0A1H6LF13</accession>
<dbReference type="InterPro" id="IPR000524">
    <property type="entry name" value="Tscrpt_reg_HTH_GntR"/>
</dbReference>
<reference evidence="5 6" key="1">
    <citation type="submission" date="2016-10" db="EMBL/GenBank/DDBJ databases">
        <authorList>
            <person name="de Groot N.N."/>
        </authorList>
    </citation>
    <scope>NUCLEOTIDE SEQUENCE [LARGE SCALE GENOMIC DNA]</scope>
    <source>
        <strain evidence="5 6">YAD2003</strain>
    </source>
</reference>
<dbReference type="Pfam" id="PF00392">
    <property type="entry name" value="GntR"/>
    <property type="match status" value="1"/>
</dbReference>
<keyword evidence="3" id="KW-0804">Transcription</keyword>
<dbReference type="GO" id="GO:0003700">
    <property type="term" value="F:DNA-binding transcription factor activity"/>
    <property type="evidence" value="ECO:0007669"/>
    <property type="project" value="InterPro"/>
</dbReference>
<dbReference type="EMBL" id="FNWV01000015">
    <property type="protein sequence ID" value="SEH83281.1"/>
    <property type="molecule type" value="Genomic_DNA"/>
</dbReference>
<dbReference type="CDD" id="cd07377">
    <property type="entry name" value="WHTH_GntR"/>
    <property type="match status" value="1"/>
</dbReference>
<evidence type="ECO:0000256" key="2">
    <source>
        <dbReference type="ARBA" id="ARBA00023125"/>
    </source>
</evidence>
<dbReference type="PROSITE" id="PS50949">
    <property type="entry name" value="HTH_GNTR"/>
    <property type="match status" value="1"/>
</dbReference>
<gene>
    <name evidence="5" type="ORF">SAMN02910265_02949</name>
</gene>
<keyword evidence="1" id="KW-0805">Transcription regulation</keyword>
<name>A0A1H6LF13_RUMFL</name>
<protein>
    <submittedName>
        <fullName evidence="5">GntR family transcriptional regulator</fullName>
    </submittedName>
</protein>
<evidence type="ECO:0000313" key="5">
    <source>
        <dbReference type="EMBL" id="SEH83281.1"/>
    </source>
</evidence>
<dbReference type="AlphaFoldDB" id="A0A1H6LF13"/>
<dbReference type="InterPro" id="IPR036390">
    <property type="entry name" value="WH_DNA-bd_sf"/>
</dbReference>
<dbReference type="InterPro" id="IPR036388">
    <property type="entry name" value="WH-like_DNA-bd_sf"/>
</dbReference>
<proteinExistence type="predicted"/>
<dbReference type="OrthoDB" id="9801546at2"/>
<feature type="domain" description="HTH gntR-type" evidence="4">
    <location>
        <begin position="11"/>
        <end position="79"/>
    </location>
</feature>
<keyword evidence="2" id="KW-0238">DNA-binding</keyword>
<dbReference type="Gene3D" id="1.10.10.10">
    <property type="entry name" value="Winged helix-like DNA-binding domain superfamily/Winged helix DNA-binding domain"/>
    <property type="match status" value="1"/>
</dbReference>
<dbReference type="PANTHER" id="PTHR38445:SF7">
    <property type="entry name" value="GNTR-FAMILY TRANSCRIPTIONAL REGULATOR"/>
    <property type="match status" value="1"/>
</dbReference>
<dbReference type="SMART" id="SM00345">
    <property type="entry name" value="HTH_GNTR"/>
    <property type="match status" value="1"/>
</dbReference>